<evidence type="ECO:0000313" key="2">
    <source>
        <dbReference type="EMBL" id="KAH3700644.1"/>
    </source>
</evidence>
<evidence type="ECO:0000256" key="1">
    <source>
        <dbReference type="SAM" id="MobiDB-lite"/>
    </source>
</evidence>
<accession>A0A9D3YKU5</accession>
<reference evidence="2" key="2">
    <citation type="submission" date="2020-11" db="EMBL/GenBank/DDBJ databases">
        <authorList>
            <person name="McCartney M.A."/>
            <person name="Auch B."/>
            <person name="Kono T."/>
            <person name="Mallez S."/>
            <person name="Becker A."/>
            <person name="Gohl D.M."/>
            <person name="Silverstein K.A.T."/>
            <person name="Koren S."/>
            <person name="Bechman K.B."/>
            <person name="Herman A."/>
            <person name="Abrahante J.E."/>
            <person name="Garbe J."/>
        </authorList>
    </citation>
    <scope>NUCLEOTIDE SEQUENCE</scope>
    <source>
        <strain evidence="2">Duluth1</strain>
        <tissue evidence="2">Whole animal</tissue>
    </source>
</reference>
<feature type="region of interest" description="Disordered" evidence="1">
    <location>
        <begin position="805"/>
        <end position="824"/>
    </location>
</feature>
<feature type="region of interest" description="Disordered" evidence="1">
    <location>
        <begin position="42"/>
        <end position="65"/>
    </location>
</feature>
<organism evidence="2 3">
    <name type="scientific">Dreissena polymorpha</name>
    <name type="common">Zebra mussel</name>
    <name type="synonym">Mytilus polymorpha</name>
    <dbReference type="NCBI Taxonomy" id="45954"/>
    <lineage>
        <taxon>Eukaryota</taxon>
        <taxon>Metazoa</taxon>
        <taxon>Spiralia</taxon>
        <taxon>Lophotrochozoa</taxon>
        <taxon>Mollusca</taxon>
        <taxon>Bivalvia</taxon>
        <taxon>Autobranchia</taxon>
        <taxon>Heteroconchia</taxon>
        <taxon>Euheterodonta</taxon>
        <taxon>Imparidentia</taxon>
        <taxon>Neoheterodontei</taxon>
        <taxon>Myida</taxon>
        <taxon>Dreissenoidea</taxon>
        <taxon>Dreissenidae</taxon>
        <taxon>Dreissena</taxon>
    </lineage>
</organism>
<feature type="compositionally biased region" description="Polar residues" evidence="1">
    <location>
        <begin position="1208"/>
        <end position="1218"/>
    </location>
</feature>
<reference evidence="2" key="1">
    <citation type="journal article" date="2019" name="bioRxiv">
        <title>The Genome of the Zebra Mussel, Dreissena polymorpha: A Resource for Invasive Species Research.</title>
        <authorList>
            <person name="McCartney M.A."/>
            <person name="Auch B."/>
            <person name="Kono T."/>
            <person name="Mallez S."/>
            <person name="Zhang Y."/>
            <person name="Obille A."/>
            <person name="Becker A."/>
            <person name="Abrahante J.E."/>
            <person name="Garbe J."/>
            <person name="Badalamenti J.P."/>
            <person name="Herman A."/>
            <person name="Mangelson H."/>
            <person name="Liachko I."/>
            <person name="Sullivan S."/>
            <person name="Sone E.D."/>
            <person name="Koren S."/>
            <person name="Silverstein K.A.T."/>
            <person name="Beckman K.B."/>
            <person name="Gohl D.M."/>
        </authorList>
    </citation>
    <scope>NUCLEOTIDE SEQUENCE</scope>
    <source>
        <strain evidence="2">Duluth1</strain>
        <tissue evidence="2">Whole animal</tissue>
    </source>
</reference>
<dbReference type="EMBL" id="JAIWYP010000015">
    <property type="protein sequence ID" value="KAH3700644.1"/>
    <property type="molecule type" value="Genomic_DNA"/>
</dbReference>
<name>A0A9D3YKU5_DREPO</name>
<dbReference type="Proteomes" id="UP000828390">
    <property type="component" value="Unassembled WGS sequence"/>
</dbReference>
<proteinExistence type="predicted"/>
<protein>
    <submittedName>
        <fullName evidence="2">Uncharacterized protein</fullName>
    </submittedName>
</protein>
<evidence type="ECO:0000313" key="3">
    <source>
        <dbReference type="Proteomes" id="UP000828390"/>
    </source>
</evidence>
<feature type="compositionally biased region" description="Polar residues" evidence="1">
    <location>
        <begin position="95"/>
        <end position="132"/>
    </location>
</feature>
<keyword evidence="3" id="KW-1185">Reference proteome</keyword>
<feature type="region of interest" description="Disordered" evidence="1">
    <location>
        <begin position="1187"/>
        <end position="1218"/>
    </location>
</feature>
<gene>
    <name evidence="2" type="ORF">DPMN_075621</name>
</gene>
<feature type="compositionally biased region" description="Polar residues" evidence="1">
    <location>
        <begin position="48"/>
        <end position="59"/>
    </location>
</feature>
<comment type="caution">
    <text evidence="2">The sequence shown here is derived from an EMBL/GenBank/DDBJ whole genome shotgun (WGS) entry which is preliminary data.</text>
</comment>
<feature type="compositionally biased region" description="Basic and acidic residues" evidence="1">
    <location>
        <begin position="1312"/>
        <end position="1322"/>
    </location>
</feature>
<feature type="region of interest" description="Disordered" evidence="1">
    <location>
        <begin position="1262"/>
        <end position="1322"/>
    </location>
</feature>
<feature type="region of interest" description="Disordered" evidence="1">
    <location>
        <begin position="90"/>
        <end position="132"/>
    </location>
</feature>
<sequence length="1322" mass="144879">MNTDENELKIGAVFSLASPEKDETDVTFESAGPKEAVAMVTYNDDSNESNGKTPTTGDDMTSPVDEMTSYVSDMTSSKMSAIADEALHDSHPHTSESLLSAEPNTFTTETNDESMPSLSPMKQQPLSSPTRSFKATVAAASEDESPPRLPKEYFVDKLVGEDFMGNQDSIAPPVLRPEVPSLTKIKASTLLLWNLGRYRIPSRCFPEKATALEKDDFVPTPLPAKKRKIDPSYIVLTSIDPWLGTRSSVTLSDFAHAQTECSNMCKKISFKRRLTRGDDVFNVKTPSKQKDYHVYLEKFEKNQEVNASKKPGVGITMKDLLTLIKDNKLPRRSKRPAKSYLNRVRRTIVHVPADFKTSVATAELEQLEIPKDNKKALENKEKELWAERREREKVCELETLGKFIEIKRRWNKKLKRLKSALKRPATVTEGTRSLSGRVRKSNSRYSVGFVSDKMELLAEEINARMLAKIKYASEMSRYKLRIEENRHCKALERSVLEMTQLHKKQKVDIVIERVDEVDVPKEGKIKTQTVRNNKKRVYGKTGTALNRTGLMLDIENEICTQREALRNGKGLSNSKAQNSAERKPTDGVLIQNAPNENCYIRSLLTTKSFSPDLSRVKSEPMDSHDLDKQPMTLSDLMTSQVRVFKTELIDNGYEQANDALIEEKFKKFKVPDKVKQLFINKSQSQIPTGYPASPSCASGHDVNVFETSKWTPPATSSQYLVIDSPVLLPGVSTSSANTVVYPQPLTSGGYTTLRFETNQLSTSKQRLTLTKVTTAKSNQTVTSLTTAASKPPVSTAASHVITNTLRSSQQNHPPSPPVSAILPKPNTRPQVLFIPVTTTGQIASGGVFPVPVRTRFPVASQSLVPSSVNGQLLESCVIHQASPTSKLENPSMPQKVTVMYSAHDPSKPPVQTVGSMRPITLSTTSTAPKRVSSLLPTTLNDADDKTPTNSNAKFYLLKVDGKNILIPLATDHSPPVAYVMNGTSLLKTTAPTAMTSTILSTARNVSTVSVAPRTAYSVGGNKASAVETTCTQIAPTVKTTSSSTAASATIFSATSLTVPCVGANNTLVLQSTATSRVVNSQGTSKTTLTQKAQTLKTIMSAGGNTASALQTTRTQVAPTKNTTNSASSTQTDASARVSQIYNRFIQTVGQVTSTSSKSTQPLAKVNAFLRPSQINQSGIVLQLQTLKTSKNEGNKSESSNDDLAISDGRNSPSDVKETQLQTLKTKLVNMKSKYDGSEKTAIRDFLKDFRGETSAKETICNSSLTNTSSAEHSAKNTTHPSEPTKHNLVTSDFTTLSEDVKETTTKPFSRRNNGERRTIKKT</sequence>
<feature type="compositionally biased region" description="Polar residues" evidence="1">
    <location>
        <begin position="1262"/>
        <end position="1297"/>
    </location>
</feature>